<feature type="region of interest" description="Disordered" evidence="2">
    <location>
        <begin position="1"/>
        <end position="87"/>
    </location>
</feature>
<proteinExistence type="predicted"/>
<keyword evidence="4" id="KW-1185">Reference proteome</keyword>
<keyword evidence="1" id="KW-0677">Repeat</keyword>
<sequence length="123" mass="12361">MGAPGNAGRSLTVQIGSPGPRGLPGRPGAPGQPGTNGYRPPQGPPGPMGVMGPPGNMGPPGPEGAPGYSGVPGEPGQDGEYCPCPPKSAGIDRYQPMPGYQTVPPAAYQSITTPTSQLRYVHF</sequence>
<dbReference type="Pfam" id="PF01391">
    <property type="entry name" value="Collagen"/>
    <property type="match status" value="1"/>
</dbReference>
<dbReference type="PANTHER" id="PTHR24637:SF424">
    <property type="entry name" value="NEMATODE CUTICLE COLLAGEN N-TERMINAL DOMAIN-CONTAINING PROTEIN"/>
    <property type="match status" value="1"/>
</dbReference>
<dbReference type="EMBL" id="UYRV01006997">
    <property type="protein sequence ID" value="VDK54205.1"/>
    <property type="molecule type" value="Genomic_DNA"/>
</dbReference>
<organism evidence="3 4">
    <name type="scientific">Cylicostephanus goldi</name>
    <name type="common">Nematode worm</name>
    <dbReference type="NCBI Taxonomy" id="71465"/>
    <lineage>
        <taxon>Eukaryota</taxon>
        <taxon>Metazoa</taxon>
        <taxon>Ecdysozoa</taxon>
        <taxon>Nematoda</taxon>
        <taxon>Chromadorea</taxon>
        <taxon>Rhabditida</taxon>
        <taxon>Rhabditina</taxon>
        <taxon>Rhabditomorpha</taxon>
        <taxon>Strongyloidea</taxon>
        <taxon>Strongylidae</taxon>
        <taxon>Cylicostephanus</taxon>
    </lineage>
</organism>
<dbReference type="PANTHER" id="PTHR24637">
    <property type="entry name" value="COLLAGEN"/>
    <property type="match status" value="1"/>
</dbReference>
<reference evidence="3 4" key="1">
    <citation type="submission" date="2018-11" db="EMBL/GenBank/DDBJ databases">
        <authorList>
            <consortium name="Pathogen Informatics"/>
        </authorList>
    </citation>
    <scope>NUCLEOTIDE SEQUENCE [LARGE SCALE GENOMIC DNA]</scope>
</reference>
<evidence type="ECO:0000313" key="4">
    <source>
        <dbReference type="Proteomes" id="UP000271889"/>
    </source>
</evidence>
<evidence type="ECO:0000313" key="3">
    <source>
        <dbReference type="EMBL" id="VDK54205.1"/>
    </source>
</evidence>
<dbReference type="OrthoDB" id="5876841at2759"/>
<dbReference type="AlphaFoldDB" id="A0A3P6RJZ4"/>
<name>A0A3P6RJZ4_CYLGO</name>
<evidence type="ECO:0008006" key="5">
    <source>
        <dbReference type="Google" id="ProtNLM"/>
    </source>
</evidence>
<protein>
    <recommendedName>
        <fullName evidence="5">Collagen triple helix repeat protein</fullName>
    </recommendedName>
</protein>
<gene>
    <name evidence="3" type="ORF">CGOC_LOCUS2933</name>
</gene>
<accession>A0A3P6RJZ4</accession>
<evidence type="ECO:0000256" key="1">
    <source>
        <dbReference type="ARBA" id="ARBA00022737"/>
    </source>
</evidence>
<evidence type="ECO:0000256" key="2">
    <source>
        <dbReference type="SAM" id="MobiDB-lite"/>
    </source>
</evidence>
<feature type="compositionally biased region" description="Low complexity" evidence="2">
    <location>
        <begin position="16"/>
        <end position="26"/>
    </location>
</feature>
<dbReference type="InterPro" id="IPR008160">
    <property type="entry name" value="Collagen"/>
</dbReference>
<dbReference type="Proteomes" id="UP000271889">
    <property type="component" value="Unassembled WGS sequence"/>
</dbReference>